<evidence type="ECO:0000313" key="3">
    <source>
        <dbReference type="Proteomes" id="UP001500843"/>
    </source>
</evidence>
<comment type="caution">
    <text evidence="2">The sequence shown here is derived from an EMBL/GenBank/DDBJ whole genome shotgun (WGS) entry which is preliminary data.</text>
</comment>
<dbReference type="EMBL" id="BAABHM010000012">
    <property type="protein sequence ID" value="GAA4706757.1"/>
    <property type="molecule type" value="Genomic_DNA"/>
</dbReference>
<dbReference type="Gene3D" id="1.10.510.10">
    <property type="entry name" value="Transferase(Phosphotransferase) domain 1"/>
    <property type="match status" value="1"/>
</dbReference>
<dbReference type="Pfam" id="PF01636">
    <property type="entry name" value="APH"/>
    <property type="match status" value="1"/>
</dbReference>
<protein>
    <submittedName>
        <fullName evidence="2">Aminoglycoside phosphotransferase family protein</fullName>
    </submittedName>
</protein>
<evidence type="ECO:0000313" key="2">
    <source>
        <dbReference type="EMBL" id="GAA4706757.1"/>
    </source>
</evidence>
<dbReference type="Proteomes" id="UP001500843">
    <property type="component" value="Unassembled WGS sequence"/>
</dbReference>
<name>A0ABP8XIR6_9MICO</name>
<evidence type="ECO:0000259" key="1">
    <source>
        <dbReference type="Pfam" id="PF01636"/>
    </source>
</evidence>
<gene>
    <name evidence="2" type="ORF">GCM10023198_31310</name>
</gene>
<dbReference type="InterPro" id="IPR002575">
    <property type="entry name" value="Aminoglycoside_PTrfase"/>
</dbReference>
<accession>A0ABP8XIR6</accession>
<dbReference type="RefSeq" id="WP_253869291.1">
    <property type="nucleotide sequence ID" value="NZ_BAABHM010000012.1"/>
</dbReference>
<reference evidence="3" key="1">
    <citation type="journal article" date="2019" name="Int. J. Syst. Evol. Microbiol.">
        <title>The Global Catalogue of Microorganisms (GCM) 10K type strain sequencing project: providing services to taxonomists for standard genome sequencing and annotation.</title>
        <authorList>
            <consortium name="The Broad Institute Genomics Platform"/>
            <consortium name="The Broad Institute Genome Sequencing Center for Infectious Disease"/>
            <person name="Wu L."/>
            <person name="Ma J."/>
        </authorList>
    </citation>
    <scope>NUCLEOTIDE SEQUENCE [LARGE SCALE GENOMIC DNA]</scope>
    <source>
        <strain evidence="3">JCM 17975</strain>
    </source>
</reference>
<dbReference type="SUPFAM" id="SSF56112">
    <property type="entry name" value="Protein kinase-like (PK-like)"/>
    <property type="match status" value="1"/>
</dbReference>
<organism evidence="2 3">
    <name type="scientific">Promicromonospora umidemergens</name>
    <dbReference type="NCBI Taxonomy" id="629679"/>
    <lineage>
        <taxon>Bacteria</taxon>
        <taxon>Bacillati</taxon>
        <taxon>Actinomycetota</taxon>
        <taxon>Actinomycetes</taxon>
        <taxon>Micrococcales</taxon>
        <taxon>Promicromonosporaceae</taxon>
        <taxon>Promicromonospora</taxon>
    </lineage>
</organism>
<proteinExistence type="predicted"/>
<dbReference type="InterPro" id="IPR011009">
    <property type="entry name" value="Kinase-like_dom_sf"/>
</dbReference>
<sequence>MKDFTEESLRDQLELACSARGMSAARARLVHHYSNAVFVLPALDAVVRINVGQTANAIGITQEVTRWLVNEHAYPATAPVEDAPPVQLDSGLTASFWRYYPQPDDGPPFRSAHLADLLRRLHDLPMPPAELPKWEPFGALRRVLSQGAPLPGLSDEEVEWLRDRVDAVQHQIAAAHWPLGLGMVHGDGWAGNLLWDRDQVMLGDWDNVSLGPREIDLIPTWHAAIRYGRESSWVQEFADTYGYGMGRHESFDLLLQMRDLVQLSGPLRRAGESEPHLAALRQRFEGIRTGNRSQSWIGL</sequence>
<keyword evidence="3" id="KW-1185">Reference proteome</keyword>
<feature type="domain" description="Aminoglycoside phosphotransferase" evidence="1">
    <location>
        <begin position="44"/>
        <end position="248"/>
    </location>
</feature>